<evidence type="ECO:0000256" key="12">
    <source>
        <dbReference type="ARBA" id="ARBA00022989"/>
    </source>
</evidence>
<keyword evidence="8" id="KW-0430">Lectin</keyword>
<keyword evidence="5 19" id="KW-0808">Transferase</keyword>
<keyword evidence="13 22" id="KW-0472">Membrane</keyword>
<dbReference type="Gene3D" id="3.30.200.20">
    <property type="entry name" value="Phosphorylase Kinase, domain 1"/>
    <property type="match status" value="1"/>
</dbReference>
<evidence type="ECO:0000256" key="19">
    <source>
        <dbReference type="PIRNR" id="PIRNR000641"/>
    </source>
</evidence>
<keyword evidence="16" id="KW-0325">Glycoprotein</keyword>
<evidence type="ECO:0000256" key="8">
    <source>
        <dbReference type="ARBA" id="ARBA00022734"/>
    </source>
</evidence>
<dbReference type="InterPro" id="IPR000719">
    <property type="entry name" value="Prot_kinase_dom"/>
</dbReference>
<keyword evidence="6 22" id="KW-0812">Transmembrane</keyword>
<evidence type="ECO:0000259" key="26">
    <source>
        <dbReference type="PROSITE" id="PS50927"/>
    </source>
</evidence>
<feature type="domain" description="EGF-like" evidence="25">
    <location>
        <begin position="296"/>
        <end position="334"/>
    </location>
</feature>
<protein>
    <recommendedName>
        <fullName evidence="19">Receptor-like serine/threonine-protein kinase</fullName>
        <ecNumber evidence="19">2.7.11.1</ecNumber>
    </recommendedName>
</protein>
<dbReference type="PANTHER" id="PTHR27002">
    <property type="entry name" value="RECEPTOR-LIKE SERINE/THREONINE-PROTEIN KINASE SD1-8"/>
    <property type="match status" value="1"/>
</dbReference>
<dbReference type="SMART" id="SM00220">
    <property type="entry name" value="S_TKc"/>
    <property type="match status" value="1"/>
</dbReference>
<evidence type="ECO:0000256" key="5">
    <source>
        <dbReference type="ARBA" id="ARBA00022679"/>
    </source>
</evidence>
<accession>A0A161ZKU6</accession>
<evidence type="ECO:0000256" key="17">
    <source>
        <dbReference type="ARBA" id="ARBA00047899"/>
    </source>
</evidence>
<comment type="catalytic activity">
    <reaction evidence="18 19">
        <text>L-seryl-[protein] + ATP = O-phospho-L-seryl-[protein] + ADP + H(+)</text>
        <dbReference type="Rhea" id="RHEA:17989"/>
        <dbReference type="Rhea" id="RHEA-COMP:9863"/>
        <dbReference type="Rhea" id="RHEA-COMP:11604"/>
        <dbReference type="ChEBI" id="CHEBI:15378"/>
        <dbReference type="ChEBI" id="CHEBI:29999"/>
        <dbReference type="ChEBI" id="CHEBI:30616"/>
        <dbReference type="ChEBI" id="CHEBI:83421"/>
        <dbReference type="ChEBI" id="CHEBI:456216"/>
        <dbReference type="EC" id="2.7.11.1"/>
    </reaction>
</comment>
<feature type="domain" description="Protein kinase" evidence="24">
    <location>
        <begin position="538"/>
        <end position="824"/>
    </location>
</feature>
<evidence type="ECO:0000256" key="21">
    <source>
        <dbReference type="PROSITE-ProRule" id="PRU10141"/>
    </source>
</evidence>
<feature type="domain" description="Apple" evidence="27">
    <location>
        <begin position="354"/>
        <end position="436"/>
    </location>
</feature>
<dbReference type="InterPro" id="IPR011009">
    <property type="entry name" value="Kinase-like_dom_sf"/>
</dbReference>
<evidence type="ECO:0000313" key="28">
    <source>
        <dbReference type="EMBL" id="KZM87782.1"/>
    </source>
</evidence>
<comment type="caution">
    <text evidence="20">Lacks conserved residue(s) required for the propagation of feature annotation.</text>
</comment>
<dbReference type="PROSITE" id="PS00108">
    <property type="entry name" value="PROTEIN_KINASE_ST"/>
    <property type="match status" value="1"/>
</dbReference>
<keyword evidence="10 19" id="KW-0418">Kinase</keyword>
<dbReference type="InterPro" id="IPR001480">
    <property type="entry name" value="Bulb-type_lectin_dom"/>
</dbReference>
<comment type="similarity">
    <text evidence="19">Belongs to the protein kinase superfamily. Ser/Thr protein kinase family.</text>
</comment>
<dbReference type="InterPro" id="IPR001245">
    <property type="entry name" value="Ser-Thr/Tyr_kinase_cat_dom"/>
</dbReference>
<proteinExistence type="inferred from homology"/>
<evidence type="ECO:0000256" key="16">
    <source>
        <dbReference type="ARBA" id="ARBA00023180"/>
    </source>
</evidence>
<evidence type="ECO:0000256" key="14">
    <source>
        <dbReference type="ARBA" id="ARBA00023157"/>
    </source>
</evidence>
<dbReference type="FunFam" id="1.10.510.10:FF:000060">
    <property type="entry name" value="G-type lectin S-receptor-like serine/threonine-protein kinase"/>
    <property type="match status" value="1"/>
</dbReference>
<dbReference type="InterPro" id="IPR017441">
    <property type="entry name" value="Protein_kinase_ATP_BS"/>
</dbReference>
<dbReference type="InterPro" id="IPR036426">
    <property type="entry name" value="Bulb-type_lectin_dom_sf"/>
</dbReference>
<evidence type="ECO:0000256" key="15">
    <source>
        <dbReference type="ARBA" id="ARBA00023170"/>
    </source>
</evidence>
<evidence type="ECO:0000256" key="10">
    <source>
        <dbReference type="ARBA" id="ARBA00022777"/>
    </source>
</evidence>
<evidence type="ECO:0000259" key="25">
    <source>
        <dbReference type="PROSITE" id="PS50026"/>
    </source>
</evidence>
<comment type="caution">
    <text evidence="28">The sequence shown here is derived from an EMBL/GenBank/DDBJ whole genome shotgun (WGS) entry which is preliminary data.</text>
</comment>
<dbReference type="PROSITE" id="PS50011">
    <property type="entry name" value="PROTEIN_KINASE_DOM"/>
    <property type="match status" value="1"/>
</dbReference>
<dbReference type="Gene3D" id="2.90.10.10">
    <property type="entry name" value="Bulb-type lectin domain"/>
    <property type="match status" value="1"/>
</dbReference>
<dbReference type="GO" id="GO:0048544">
    <property type="term" value="P:recognition of pollen"/>
    <property type="evidence" value="ECO:0007669"/>
    <property type="project" value="InterPro"/>
</dbReference>
<dbReference type="PROSITE" id="PS50948">
    <property type="entry name" value="PAN"/>
    <property type="match status" value="1"/>
</dbReference>
<dbReference type="SUPFAM" id="SSF51110">
    <property type="entry name" value="alpha-D-mannose-specific plant lectins"/>
    <property type="match status" value="1"/>
</dbReference>
<dbReference type="GO" id="GO:0106310">
    <property type="term" value="F:protein serine kinase activity"/>
    <property type="evidence" value="ECO:0007669"/>
    <property type="project" value="RHEA"/>
</dbReference>
<dbReference type="PANTHER" id="PTHR27002:SF1095">
    <property type="entry name" value="G-TYPE LECTIN S-RECEPTOR-LIKE SERINE_THREONINE-PROTEIN KINASE RKS1"/>
    <property type="match status" value="1"/>
</dbReference>
<feature type="binding site" evidence="21">
    <location>
        <position position="566"/>
    </location>
    <ligand>
        <name>ATP</name>
        <dbReference type="ChEBI" id="CHEBI:30616"/>
    </ligand>
</feature>
<keyword evidence="11 19" id="KW-0067">ATP-binding</keyword>
<feature type="domain" description="Bulb-type lectin" evidence="26">
    <location>
        <begin position="29"/>
        <end position="158"/>
    </location>
</feature>
<dbReference type="InterPro" id="IPR000858">
    <property type="entry name" value="S_locus_glycoprot_dom"/>
</dbReference>
<dbReference type="Gene3D" id="1.10.510.10">
    <property type="entry name" value="Transferase(Phosphotransferase) domain 1"/>
    <property type="match status" value="1"/>
</dbReference>
<dbReference type="GO" id="GO:0005886">
    <property type="term" value="C:plasma membrane"/>
    <property type="evidence" value="ECO:0007669"/>
    <property type="project" value="UniProtKB-SubCell"/>
</dbReference>
<evidence type="ECO:0000256" key="13">
    <source>
        <dbReference type="ARBA" id="ARBA00023136"/>
    </source>
</evidence>
<keyword evidence="9 19" id="KW-0547">Nucleotide-binding</keyword>
<dbReference type="FunFam" id="3.30.200.20:FF:000330">
    <property type="entry name" value="G-type lectin S-receptor-like serine/threonine-protein kinase At4g03230"/>
    <property type="match status" value="1"/>
</dbReference>
<dbReference type="GO" id="GO:0004674">
    <property type="term" value="F:protein serine/threonine kinase activity"/>
    <property type="evidence" value="ECO:0007669"/>
    <property type="project" value="UniProtKB-KW"/>
</dbReference>
<dbReference type="CDD" id="cd14066">
    <property type="entry name" value="STKc_IRAK"/>
    <property type="match status" value="1"/>
</dbReference>
<dbReference type="InterPro" id="IPR024171">
    <property type="entry name" value="SRK-like_kinase"/>
</dbReference>
<evidence type="ECO:0000256" key="23">
    <source>
        <dbReference type="SAM" id="SignalP"/>
    </source>
</evidence>
<name>A0A161ZKU6_DAUCS</name>
<dbReference type="InterPro" id="IPR000742">
    <property type="entry name" value="EGF"/>
</dbReference>
<keyword evidence="14" id="KW-1015">Disulfide bond</keyword>
<dbReference type="Pfam" id="PF08276">
    <property type="entry name" value="PAN_2"/>
    <property type="match status" value="1"/>
</dbReference>
<evidence type="ECO:0000256" key="22">
    <source>
        <dbReference type="SAM" id="Phobius"/>
    </source>
</evidence>
<organism evidence="28">
    <name type="scientific">Daucus carota subsp. sativus</name>
    <name type="common">Carrot</name>
    <dbReference type="NCBI Taxonomy" id="79200"/>
    <lineage>
        <taxon>Eukaryota</taxon>
        <taxon>Viridiplantae</taxon>
        <taxon>Streptophyta</taxon>
        <taxon>Embryophyta</taxon>
        <taxon>Tracheophyta</taxon>
        <taxon>Spermatophyta</taxon>
        <taxon>Magnoliopsida</taxon>
        <taxon>eudicotyledons</taxon>
        <taxon>Gunneridae</taxon>
        <taxon>Pentapetalae</taxon>
        <taxon>asterids</taxon>
        <taxon>campanulids</taxon>
        <taxon>Apiales</taxon>
        <taxon>Apiaceae</taxon>
        <taxon>Apioideae</taxon>
        <taxon>Scandiceae</taxon>
        <taxon>Daucinae</taxon>
        <taxon>Daucus</taxon>
        <taxon>Daucus sect. Daucus</taxon>
    </lineage>
</organism>
<dbReference type="GO" id="GO:0030246">
    <property type="term" value="F:carbohydrate binding"/>
    <property type="evidence" value="ECO:0007669"/>
    <property type="project" value="UniProtKB-KW"/>
</dbReference>
<evidence type="ECO:0000256" key="18">
    <source>
        <dbReference type="ARBA" id="ARBA00048679"/>
    </source>
</evidence>
<dbReference type="InterPro" id="IPR008271">
    <property type="entry name" value="Ser/Thr_kinase_AS"/>
</dbReference>
<evidence type="ECO:0000256" key="9">
    <source>
        <dbReference type="ARBA" id="ARBA00022741"/>
    </source>
</evidence>
<evidence type="ECO:0000256" key="7">
    <source>
        <dbReference type="ARBA" id="ARBA00022729"/>
    </source>
</evidence>
<keyword evidence="4 20" id="KW-0245">EGF-like domain</keyword>
<keyword evidence="3 19" id="KW-0723">Serine/threonine-protein kinase</keyword>
<dbReference type="SMART" id="SM00108">
    <property type="entry name" value="B_lectin"/>
    <property type="match status" value="1"/>
</dbReference>
<keyword evidence="15" id="KW-0675">Receptor</keyword>
<feature type="chain" id="PRO_5007830451" description="Receptor-like serine/threonine-protein kinase" evidence="23">
    <location>
        <begin position="29"/>
        <end position="879"/>
    </location>
</feature>
<evidence type="ECO:0000256" key="3">
    <source>
        <dbReference type="ARBA" id="ARBA00022527"/>
    </source>
</evidence>
<keyword evidence="2" id="KW-1003">Cell membrane</keyword>
<dbReference type="Gramene" id="KZM87782">
    <property type="protein sequence ID" value="KZM87782"/>
    <property type="gene ID" value="DCAR_024883"/>
</dbReference>
<dbReference type="EC" id="2.7.11.1" evidence="19"/>
<dbReference type="AlphaFoldDB" id="A0A161ZKU6"/>
<dbReference type="Pfam" id="PF00954">
    <property type="entry name" value="S_locus_glycop"/>
    <property type="match status" value="1"/>
</dbReference>
<comment type="catalytic activity">
    <reaction evidence="17 19">
        <text>L-threonyl-[protein] + ATP = O-phospho-L-threonyl-[protein] + ADP + H(+)</text>
        <dbReference type="Rhea" id="RHEA:46608"/>
        <dbReference type="Rhea" id="RHEA-COMP:11060"/>
        <dbReference type="Rhea" id="RHEA-COMP:11605"/>
        <dbReference type="ChEBI" id="CHEBI:15378"/>
        <dbReference type="ChEBI" id="CHEBI:30013"/>
        <dbReference type="ChEBI" id="CHEBI:30616"/>
        <dbReference type="ChEBI" id="CHEBI:61977"/>
        <dbReference type="ChEBI" id="CHEBI:456216"/>
        <dbReference type="EC" id="2.7.11.1"/>
    </reaction>
</comment>
<evidence type="ECO:0000256" key="1">
    <source>
        <dbReference type="ARBA" id="ARBA00004251"/>
    </source>
</evidence>
<dbReference type="EMBL" id="LNRQ01000007">
    <property type="protein sequence ID" value="KZM87782.1"/>
    <property type="molecule type" value="Genomic_DNA"/>
</dbReference>
<dbReference type="PROSITE" id="PS50026">
    <property type="entry name" value="EGF_3"/>
    <property type="match status" value="1"/>
</dbReference>
<feature type="transmembrane region" description="Helical" evidence="22">
    <location>
        <begin position="456"/>
        <end position="477"/>
    </location>
</feature>
<dbReference type="CDD" id="cd01098">
    <property type="entry name" value="PAN_AP_plant"/>
    <property type="match status" value="1"/>
</dbReference>
<dbReference type="SUPFAM" id="SSF56112">
    <property type="entry name" value="Protein kinase-like (PK-like)"/>
    <property type="match status" value="1"/>
</dbReference>
<dbReference type="GO" id="GO:0005524">
    <property type="term" value="F:ATP binding"/>
    <property type="evidence" value="ECO:0007669"/>
    <property type="project" value="UniProtKB-UniRule"/>
</dbReference>
<dbReference type="FunFam" id="2.90.10.10:FF:000005">
    <property type="entry name" value="G-type lectin S-receptor-like serine/threonine-protein kinase"/>
    <property type="match status" value="1"/>
</dbReference>
<comment type="subcellular location">
    <subcellularLocation>
        <location evidence="1">Cell membrane</location>
        <topology evidence="1">Single-pass type I membrane protein</topology>
    </subcellularLocation>
</comment>
<dbReference type="CDD" id="cd00028">
    <property type="entry name" value="B_lectin"/>
    <property type="match status" value="1"/>
</dbReference>
<dbReference type="OMA" id="NADKFEC"/>
<evidence type="ECO:0000259" key="27">
    <source>
        <dbReference type="PROSITE" id="PS50948"/>
    </source>
</evidence>
<dbReference type="PROSITE" id="PS50927">
    <property type="entry name" value="BULB_LECTIN"/>
    <property type="match status" value="1"/>
</dbReference>
<reference evidence="28" key="1">
    <citation type="journal article" date="2016" name="Nat. Genet.">
        <title>A high-quality carrot genome assembly provides new insights into carotenoid accumulation and asterid genome evolution.</title>
        <authorList>
            <person name="Iorizzo M."/>
            <person name="Ellison S."/>
            <person name="Senalik D."/>
            <person name="Zeng P."/>
            <person name="Satapoomin P."/>
            <person name="Huang J."/>
            <person name="Bowman M."/>
            <person name="Iovene M."/>
            <person name="Sanseverino W."/>
            <person name="Cavagnaro P."/>
            <person name="Yildiz M."/>
            <person name="Macko-Podgorni A."/>
            <person name="Moranska E."/>
            <person name="Grzebelus E."/>
            <person name="Grzebelus D."/>
            <person name="Ashrafi H."/>
            <person name="Zheng Z."/>
            <person name="Cheng S."/>
            <person name="Spooner D."/>
            <person name="Van Deynze A."/>
            <person name="Simon P."/>
        </authorList>
    </citation>
    <scope>NUCLEOTIDE SEQUENCE [LARGE SCALE GENOMIC DNA]</scope>
    <source>
        <tissue evidence="28">Leaf</tissue>
    </source>
</reference>
<gene>
    <name evidence="28" type="ORF">DCAR_024883</name>
</gene>
<evidence type="ECO:0000259" key="24">
    <source>
        <dbReference type="PROSITE" id="PS50011"/>
    </source>
</evidence>
<dbReference type="PROSITE" id="PS51257">
    <property type="entry name" value="PROKAR_LIPOPROTEIN"/>
    <property type="match status" value="1"/>
</dbReference>
<dbReference type="Pfam" id="PF01453">
    <property type="entry name" value="B_lectin"/>
    <property type="match status" value="1"/>
</dbReference>
<evidence type="ECO:0000256" key="6">
    <source>
        <dbReference type="ARBA" id="ARBA00022692"/>
    </source>
</evidence>
<dbReference type="Pfam" id="PF07714">
    <property type="entry name" value="PK_Tyr_Ser-Thr"/>
    <property type="match status" value="1"/>
</dbReference>
<evidence type="ECO:0000256" key="2">
    <source>
        <dbReference type="ARBA" id="ARBA00022475"/>
    </source>
</evidence>
<dbReference type="InterPro" id="IPR003609">
    <property type="entry name" value="Pan_app"/>
</dbReference>
<dbReference type="SMART" id="SM00473">
    <property type="entry name" value="PAN_AP"/>
    <property type="match status" value="1"/>
</dbReference>
<dbReference type="PIRSF" id="PIRSF000641">
    <property type="entry name" value="SRK"/>
    <property type="match status" value="1"/>
</dbReference>
<sequence length="879" mass="98814">MSKPNTVRTMFCCRHLFFIFLLLGSCTSTSIITVDEPLSDGHDNVLVSSGESFVLGFFSPGNSSRRYVGIWYNKVSEQTVVWVANRNNPITNNSGVLSLDKTGNLVLFDSQKPDVVVWSTNVSSLSSFGESNYSAELLDTGNLVVHNSKNKGFVWQSFDFPTDTLLPDMKFGVDRRSGLNRFLTSWKSSDNPEAGSYSYMIDINGSVPQLFLYKDKDPFWRGGSWNGLRWTGVPELRSNFIFKVSYVDNAEEVSIVYGMLNASIISRMVLNESTGTIQRSTWHPGDHRWDNFWSAPQDQCDYFSHCGVYGDCSLYNSGEYECKCLPGFEPKSPRDWYLRDGSQGCVQKQNSQLCRNGEGFVQLAEVKLPDTTKTKLDMNLGNKACAELCLKNCSCTGYSGADVRGGGFSGCITWYDKLVDLREYSRGGQDFYIRVDAVELAKNTKKSKRIQGYVKVLVPVLLSAVIFVLFALAYWLITKRKKALRRKEGMMWFQNDTNKRGISVHGSSMEEEVDEIETSNVDVKFYTLSTIIDATENFSLANKVGEGGFGSVYKGKLRNGQEIAVKRLSNTSGQGIEEFRNEVTLIAKLQHRNLVRLFGYCIQREEKMLIYEYLPNKGLDCFLFDKEKKSVLDWKKRFDITLGIARGMVYLHHDSRLRIIHRDLKASNVLLDLNLNPKISDFGMARIFGNNQVEETTRRVVGTYGYMSPEYAMEGLFSIKSDVFSFGVMLLEIITGRKNSSYQSENFINMIGHVWDLWGESNALEIVDPALGNTHEYDSEILRCIHIALLCVQESAAARPSMSEVVFMLCNEISLQPPGQAAFLLRTANRGLTNTSSGSVGGVSVNDYTISTVEARILIVRILLDPSLDAATISHYHAE</sequence>
<evidence type="ECO:0000256" key="20">
    <source>
        <dbReference type="PROSITE-ProRule" id="PRU00076"/>
    </source>
</evidence>
<dbReference type="PROSITE" id="PS00107">
    <property type="entry name" value="PROTEIN_KINASE_ATP"/>
    <property type="match status" value="1"/>
</dbReference>
<feature type="signal peptide" evidence="23">
    <location>
        <begin position="1"/>
        <end position="28"/>
    </location>
</feature>
<evidence type="ECO:0000256" key="4">
    <source>
        <dbReference type="ARBA" id="ARBA00022536"/>
    </source>
</evidence>
<keyword evidence="12 22" id="KW-1133">Transmembrane helix</keyword>
<keyword evidence="7 23" id="KW-0732">Signal</keyword>
<evidence type="ECO:0000256" key="11">
    <source>
        <dbReference type="ARBA" id="ARBA00022840"/>
    </source>
</evidence>